<reference evidence="1 2" key="1">
    <citation type="submission" date="2015-11" db="EMBL/GenBank/DDBJ databases">
        <title>Expanding the genomic diversity of Burkholderia species for the development of highly accurate diagnostics.</title>
        <authorList>
            <person name="Sahl J."/>
            <person name="Keim P."/>
            <person name="Wagner D."/>
        </authorList>
    </citation>
    <scope>NUCLEOTIDE SEQUENCE [LARGE SCALE GENOMIC DNA]</scope>
    <source>
        <strain evidence="1 2">MSMB1301WGS</strain>
    </source>
</reference>
<gene>
    <name evidence="1" type="ORF">WT27_13125</name>
</gene>
<keyword evidence="2" id="KW-1185">Reference proteome</keyword>
<dbReference type="EMBL" id="LPEQ01000113">
    <property type="protein sequence ID" value="KVV40864.1"/>
    <property type="molecule type" value="Genomic_DNA"/>
</dbReference>
<evidence type="ECO:0000313" key="2">
    <source>
        <dbReference type="Proteomes" id="UP000062317"/>
    </source>
</evidence>
<evidence type="ECO:0000313" key="1">
    <source>
        <dbReference type="EMBL" id="KVV40864.1"/>
    </source>
</evidence>
<name>A0A105V4J0_9BURK</name>
<proteinExistence type="predicted"/>
<dbReference type="RefSeq" id="WP_060108184.1">
    <property type="nucleotide sequence ID" value="NZ_LPEQ01000113.1"/>
</dbReference>
<dbReference type="Proteomes" id="UP000062317">
    <property type="component" value="Unassembled WGS sequence"/>
</dbReference>
<dbReference type="AlphaFoldDB" id="A0A105V4J0"/>
<comment type="caution">
    <text evidence="1">The sequence shown here is derived from an EMBL/GenBank/DDBJ whole genome shotgun (WGS) entry which is preliminary data.</text>
</comment>
<accession>A0A105V4J0</accession>
<protein>
    <submittedName>
        <fullName evidence="1">Uncharacterized protein</fullName>
    </submittedName>
</protein>
<sequence length="61" mass="6577">MIAQRHNDLLTFDAVTLAYLLKIDVDTLVATVPESQRTHGPSRVAVTAAAAFSLAAKPRRS</sequence>
<organism evidence="1 2">
    <name type="scientific">Burkholderia territorii</name>
    <dbReference type="NCBI Taxonomy" id="1503055"/>
    <lineage>
        <taxon>Bacteria</taxon>
        <taxon>Pseudomonadati</taxon>
        <taxon>Pseudomonadota</taxon>
        <taxon>Betaproteobacteria</taxon>
        <taxon>Burkholderiales</taxon>
        <taxon>Burkholderiaceae</taxon>
        <taxon>Burkholderia</taxon>
        <taxon>Burkholderia cepacia complex</taxon>
    </lineage>
</organism>